<dbReference type="PROSITE" id="PS50937">
    <property type="entry name" value="HTH_MERR_2"/>
    <property type="match status" value="1"/>
</dbReference>
<evidence type="ECO:0000256" key="2">
    <source>
        <dbReference type="ARBA" id="ARBA00023125"/>
    </source>
</evidence>
<accession>A0A4P6MZN8</accession>
<dbReference type="Pfam" id="PF00376">
    <property type="entry name" value="MerR"/>
    <property type="match status" value="1"/>
</dbReference>
<dbReference type="CDD" id="cd04770">
    <property type="entry name" value="HTH_HMRTR"/>
    <property type="match status" value="1"/>
</dbReference>
<evidence type="ECO:0000259" key="4">
    <source>
        <dbReference type="PROSITE" id="PS50937"/>
    </source>
</evidence>
<name>A0A4P6MZN8_9MICO</name>
<dbReference type="Pfam" id="PF09278">
    <property type="entry name" value="MerR-DNA-bind"/>
    <property type="match status" value="1"/>
</dbReference>
<keyword evidence="3" id="KW-0804">Transcription</keyword>
<dbReference type="InterPro" id="IPR009061">
    <property type="entry name" value="DNA-bd_dom_put_sf"/>
</dbReference>
<keyword evidence="6" id="KW-1185">Reference proteome</keyword>
<dbReference type="EMBL" id="CP036164">
    <property type="protein sequence ID" value="QBF47645.1"/>
    <property type="molecule type" value="Genomic_DNA"/>
</dbReference>
<dbReference type="RefSeq" id="WP_130630829.1">
    <property type="nucleotide sequence ID" value="NZ_CP036164.1"/>
</dbReference>
<dbReference type="PANTHER" id="PTHR30204:SF94">
    <property type="entry name" value="HEAVY METAL-DEPENDENT TRANSCRIPTIONAL REGULATOR HI_0293-RELATED"/>
    <property type="match status" value="1"/>
</dbReference>
<dbReference type="SUPFAM" id="SSF46955">
    <property type="entry name" value="Putative DNA-binding domain"/>
    <property type="match status" value="1"/>
</dbReference>
<dbReference type="OrthoDB" id="9802039at2"/>
<feature type="domain" description="HTH merR-type" evidence="4">
    <location>
        <begin position="1"/>
        <end position="69"/>
    </location>
</feature>
<keyword evidence="2" id="KW-0238">DNA-binding</keyword>
<dbReference type="Proteomes" id="UP000290408">
    <property type="component" value="Chromosome"/>
</dbReference>
<dbReference type="SMART" id="SM00422">
    <property type="entry name" value="HTH_MERR"/>
    <property type="match status" value="1"/>
</dbReference>
<keyword evidence="1" id="KW-0805">Transcription regulation</keyword>
<dbReference type="InterPro" id="IPR000551">
    <property type="entry name" value="MerR-type_HTH_dom"/>
</dbReference>
<proteinExistence type="predicted"/>
<dbReference type="InterPro" id="IPR015358">
    <property type="entry name" value="Tscrpt_reg_MerR_DNA-bd"/>
</dbReference>
<sequence length="128" mass="13831">MLIGELAAVSDTTAKTIRFYEANALLPPAARTAGGYRDFTPKSIARLDFIRRGRAASLTLAQIREILRIRDAGDAPCQHVRGLLAERLAGLDTQIAALQDLRDTVSQLHDGVAAGPDRSDAVRVCCFL</sequence>
<dbReference type="AlphaFoldDB" id="A0A4P6MZN8"/>
<organism evidence="5 6">
    <name type="scientific">Janibacter limosus</name>
    <dbReference type="NCBI Taxonomy" id="53458"/>
    <lineage>
        <taxon>Bacteria</taxon>
        <taxon>Bacillati</taxon>
        <taxon>Actinomycetota</taxon>
        <taxon>Actinomycetes</taxon>
        <taxon>Micrococcales</taxon>
        <taxon>Intrasporangiaceae</taxon>
        <taxon>Janibacter</taxon>
    </lineage>
</organism>
<dbReference type="GO" id="GO:0003700">
    <property type="term" value="F:DNA-binding transcription factor activity"/>
    <property type="evidence" value="ECO:0007669"/>
    <property type="project" value="InterPro"/>
</dbReference>
<evidence type="ECO:0000313" key="6">
    <source>
        <dbReference type="Proteomes" id="UP000290408"/>
    </source>
</evidence>
<protein>
    <submittedName>
        <fullName evidence="5">Heavy metal-responsive transcriptional regulator</fullName>
    </submittedName>
</protein>
<evidence type="ECO:0000256" key="3">
    <source>
        <dbReference type="ARBA" id="ARBA00023163"/>
    </source>
</evidence>
<evidence type="ECO:0000256" key="1">
    <source>
        <dbReference type="ARBA" id="ARBA00023015"/>
    </source>
</evidence>
<gene>
    <name evidence="5" type="ORF">EXU32_16160</name>
</gene>
<reference evidence="5 6" key="1">
    <citation type="submission" date="2019-02" db="EMBL/GenBank/DDBJ databases">
        <title>Genomic data mining of an Antarctic deep-sea actinobacterium, Janibacterlimosus P3-3-X1.</title>
        <authorList>
            <person name="Liao L."/>
            <person name="Chen B."/>
        </authorList>
    </citation>
    <scope>NUCLEOTIDE SEQUENCE [LARGE SCALE GENOMIC DNA]</scope>
    <source>
        <strain evidence="5 6">P3-3-X1</strain>
    </source>
</reference>
<dbReference type="GO" id="GO:0003677">
    <property type="term" value="F:DNA binding"/>
    <property type="evidence" value="ECO:0007669"/>
    <property type="project" value="UniProtKB-KW"/>
</dbReference>
<dbReference type="PANTHER" id="PTHR30204">
    <property type="entry name" value="REDOX-CYCLING DRUG-SENSING TRANSCRIPTIONAL ACTIVATOR SOXR"/>
    <property type="match status" value="1"/>
</dbReference>
<dbReference type="Gene3D" id="1.10.1660.10">
    <property type="match status" value="1"/>
</dbReference>
<dbReference type="InterPro" id="IPR047057">
    <property type="entry name" value="MerR_fam"/>
</dbReference>
<dbReference type="KEGG" id="jli:EXU32_16160"/>
<evidence type="ECO:0000313" key="5">
    <source>
        <dbReference type="EMBL" id="QBF47645.1"/>
    </source>
</evidence>